<dbReference type="AlphaFoldDB" id="H5XM97"/>
<accession>H5XM97</accession>
<keyword evidence="2" id="KW-1185">Reference proteome</keyword>
<evidence type="ECO:0000313" key="2">
    <source>
        <dbReference type="Proteomes" id="UP000002791"/>
    </source>
</evidence>
<name>H5XM97_9PSEU</name>
<protein>
    <submittedName>
        <fullName evidence="1">Uncharacterized protein</fullName>
    </submittedName>
</protein>
<reference evidence="1 2" key="1">
    <citation type="submission" date="2011-11" db="EMBL/GenBank/DDBJ databases">
        <title>The Noncontiguous Finished sequence of Saccharomonospora cyanea NA-134.</title>
        <authorList>
            <consortium name="US DOE Joint Genome Institute"/>
            <person name="Lucas S."/>
            <person name="Han J."/>
            <person name="Lapidus A."/>
            <person name="Cheng J.-F."/>
            <person name="Goodwin L."/>
            <person name="Pitluck S."/>
            <person name="Peters L."/>
            <person name="Ovchinnikova G."/>
            <person name="Lu M."/>
            <person name="Detter J.C."/>
            <person name="Han C."/>
            <person name="Tapia R."/>
            <person name="Land M."/>
            <person name="Hauser L."/>
            <person name="Kyrpides N."/>
            <person name="Ivanova N."/>
            <person name="Pagani I."/>
            <person name="Brambilla E.-M."/>
            <person name="Klenk H.-P."/>
            <person name="Woyke T."/>
        </authorList>
    </citation>
    <scope>NUCLEOTIDE SEQUENCE [LARGE SCALE GENOMIC DNA]</scope>
    <source>
        <strain evidence="1 2">NA-134</strain>
    </source>
</reference>
<organism evidence="1 2">
    <name type="scientific">Saccharomonospora cyanea NA-134</name>
    <dbReference type="NCBI Taxonomy" id="882082"/>
    <lineage>
        <taxon>Bacteria</taxon>
        <taxon>Bacillati</taxon>
        <taxon>Actinomycetota</taxon>
        <taxon>Actinomycetes</taxon>
        <taxon>Pseudonocardiales</taxon>
        <taxon>Pseudonocardiaceae</taxon>
        <taxon>Saccharomonospora</taxon>
    </lineage>
</organism>
<dbReference type="Proteomes" id="UP000002791">
    <property type="component" value="Chromosome"/>
</dbReference>
<evidence type="ECO:0000313" key="1">
    <source>
        <dbReference type="EMBL" id="EHR63648.1"/>
    </source>
</evidence>
<sequence>MACTAIGAPAGIGVDTAPGLPAHTAEVRVCWEGECRSAEAVLDPATEPVDEGCQGDAPEDVCSARLRPTGGAVGFASVPGLPDGPVELTLTVTDRSGESLVTSTLEATPRWVHPNGPHCGAAGPQLQLDVAADGRVTVGR</sequence>
<dbReference type="eggNOG" id="ENOG5033AXX">
    <property type="taxonomic scope" value="Bacteria"/>
</dbReference>
<dbReference type="RefSeq" id="WP_005460068.1">
    <property type="nucleotide sequence ID" value="NZ_CM001440.1"/>
</dbReference>
<proteinExistence type="predicted"/>
<dbReference type="HOGENOM" id="CLU_135451_0_0_11"/>
<gene>
    <name evidence="1" type="ORF">SaccyDRAFT_4846</name>
</gene>
<dbReference type="EMBL" id="CM001440">
    <property type="protein sequence ID" value="EHR63648.1"/>
    <property type="molecule type" value="Genomic_DNA"/>
</dbReference>